<evidence type="ECO:0000259" key="2">
    <source>
        <dbReference type="Pfam" id="PF05018"/>
    </source>
</evidence>
<dbReference type="InterPro" id="IPR007714">
    <property type="entry name" value="CFA20_dom"/>
</dbReference>
<dbReference type="Pfam" id="PF05018">
    <property type="entry name" value="CFA20_dom"/>
    <property type="match status" value="1"/>
</dbReference>
<reference evidence="3" key="1">
    <citation type="submission" date="2017-01" db="EMBL/GenBank/DDBJ databases">
        <title>A deep insight into the sialotranscriptome of adult male and female Cluex tarsalis mosquitoes.</title>
        <authorList>
            <person name="Ribeiro J.M."/>
            <person name="Moreira F."/>
            <person name="Bernard K.A."/>
            <person name="Calvo E."/>
        </authorList>
    </citation>
    <scope>NUCLEOTIDE SEQUENCE</scope>
    <source>
        <strain evidence="3">Kern County</strain>
        <tissue evidence="3">Salivary glands</tissue>
    </source>
</reference>
<organism evidence="3">
    <name type="scientific">Culex tarsalis</name>
    <name type="common">Encephalitis mosquito</name>
    <dbReference type="NCBI Taxonomy" id="7177"/>
    <lineage>
        <taxon>Eukaryota</taxon>
        <taxon>Metazoa</taxon>
        <taxon>Ecdysozoa</taxon>
        <taxon>Arthropoda</taxon>
        <taxon>Hexapoda</taxon>
        <taxon>Insecta</taxon>
        <taxon>Pterygota</taxon>
        <taxon>Neoptera</taxon>
        <taxon>Endopterygota</taxon>
        <taxon>Diptera</taxon>
        <taxon>Nematocera</taxon>
        <taxon>Culicoidea</taxon>
        <taxon>Culicidae</taxon>
        <taxon>Culicinae</taxon>
        <taxon>Culicini</taxon>
        <taxon>Culex</taxon>
        <taxon>Culex</taxon>
    </lineage>
</organism>
<dbReference type="InterPro" id="IPR040441">
    <property type="entry name" value="CFA20/CFAP20DC"/>
</dbReference>
<evidence type="ECO:0000256" key="1">
    <source>
        <dbReference type="SAM" id="MobiDB-lite"/>
    </source>
</evidence>
<sequence length="335" mass="38199">MFRNTYQRGFLVVFSSSGSKPLEIWDVITKNGHAKRVTDVELKQLCFELMGVNVATTFMVAPRCPCPSLAVKLPFLVLLVKNMKKFFSFEIQILDDRNLLRRFRASNYQSATRVDNFCTVMPLALTPGWNQIQFNLADFTRRAYGTNYIETVRIQIHANVRVKRVYFSDRLYPDDELPANLRLHPPLRPSKLYQRKGKLPKDAVETVRPTTPVTAVVKESTTRTFQKMTLDLSGQTATVSFSEMKETTYERSVEYGGEPTEEEDANNTEEAQPGEKLTTAQPEDFPKDSLEDFPKDSLEDSPKESLDDSINSYVPADENTVVTYGFHEETATFTI</sequence>
<feature type="domain" description="CFA20" evidence="2">
    <location>
        <begin position="1"/>
        <end position="184"/>
    </location>
</feature>
<name>A0A1Q3G5E8_CULTA</name>
<dbReference type="EMBL" id="GFDL01000021">
    <property type="protein sequence ID" value="JAV35024.1"/>
    <property type="molecule type" value="Transcribed_RNA"/>
</dbReference>
<dbReference type="AlphaFoldDB" id="A0A1Q3G5E8"/>
<feature type="compositionally biased region" description="Basic and acidic residues" evidence="1">
    <location>
        <begin position="243"/>
        <end position="253"/>
    </location>
</feature>
<feature type="compositionally biased region" description="Basic and acidic residues" evidence="1">
    <location>
        <begin position="284"/>
        <end position="306"/>
    </location>
</feature>
<dbReference type="PANTHER" id="PTHR12458">
    <property type="entry name" value="ORF PROTEIN"/>
    <property type="match status" value="1"/>
</dbReference>
<evidence type="ECO:0000313" key="3">
    <source>
        <dbReference type="EMBL" id="JAV35024.1"/>
    </source>
</evidence>
<feature type="region of interest" description="Disordered" evidence="1">
    <location>
        <begin position="241"/>
        <end position="317"/>
    </location>
</feature>
<protein>
    <submittedName>
        <fullName evidence="3">Putative transcription factor iib</fullName>
    </submittedName>
</protein>
<proteinExistence type="predicted"/>
<accession>A0A1Q3G5E8</accession>